<feature type="coiled-coil region" evidence="5">
    <location>
        <begin position="963"/>
        <end position="1084"/>
    </location>
</feature>
<dbReference type="SUPFAM" id="SSF50969">
    <property type="entry name" value="YVTN repeat-like/Quinoprotein amine dehydrogenase"/>
    <property type="match status" value="1"/>
</dbReference>
<dbReference type="EMBL" id="JAFJZO010000027">
    <property type="protein sequence ID" value="KAG5501566.1"/>
    <property type="molecule type" value="Genomic_DNA"/>
</dbReference>
<evidence type="ECO:0000256" key="4">
    <source>
        <dbReference type="PROSITE-ProRule" id="PRU00221"/>
    </source>
</evidence>
<dbReference type="InterPro" id="IPR001680">
    <property type="entry name" value="WD40_rpt"/>
</dbReference>
<feature type="region of interest" description="Disordered" evidence="6">
    <location>
        <begin position="1436"/>
        <end position="1472"/>
    </location>
</feature>
<dbReference type="RefSeq" id="XP_067756189.1">
    <property type="nucleotide sequence ID" value="XM_067899399.1"/>
</dbReference>
<dbReference type="PANTHER" id="PTHR32215">
    <property type="entry name" value="CILIA- AND FLAGELLA-ASSOCIATED PROTEIN 57"/>
    <property type="match status" value="1"/>
</dbReference>
<organism evidence="7 8">
    <name type="scientific">Porcisia hertigi</name>
    <dbReference type="NCBI Taxonomy" id="2761500"/>
    <lineage>
        <taxon>Eukaryota</taxon>
        <taxon>Discoba</taxon>
        <taxon>Euglenozoa</taxon>
        <taxon>Kinetoplastea</taxon>
        <taxon>Metakinetoplastina</taxon>
        <taxon>Trypanosomatida</taxon>
        <taxon>Trypanosomatidae</taxon>
        <taxon>Leishmaniinae</taxon>
        <taxon>Porcisia</taxon>
    </lineage>
</organism>
<evidence type="ECO:0000313" key="7">
    <source>
        <dbReference type="EMBL" id="KAG5501566.1"/>
    </source>
</evidence>
<dbReference type="InterPro" id="IPR011047">
    <property type="entry name" value="Quinoprotein_ADH-like_sf"/>
</dbReference>
<sequence length="1577" mass="171991">MESKRTLAKRYVFGTNHDGKNCLHWLDDGSLVYPVGKTVVLQQPNSCTQRFLEATYQSTGITAIAMSSNKKFLAIAESGTHPQVQIIDTVTRKRRKVLSVTDLNSDQFIALSFSSDGRHLVTQGGAPGWNLHYWNWERTQPLASVSLGPVYAASMQSHKTSQGGPSGENAVPADSSVTHEEGVTDTLKAASMMAAPSASAASRTPPKIVTSIGISPLNPLMITVAGVGFFRFYRYTEGLLQPQPSLGVPCEQLEVFSTHLWVTEHNVILATQSGRLFLIQDGRYVGPIGMPSIPSPALVSAVSAPLQPGGAPAAPVEEMVTCIAPTYHQEQQQQQQQKPAQHQSGFIAGTNRGNVLIFQGDGNAAGADGVAAGLRGDSAGVDSVGYAFVCRLEVPAYEAGEEQHLLQASQQASIIRNSPGSVSTALPSGTVSATGKGSSVKGHAGRLFQLREQTSGAEATGGGAAGNRVQNAAGDLSLMKAGTDGGGSASGGSARNSVTALALDQAEECLAVFTASGRLYGLDFRQNWPAREAMFMVTGRSATTSGTAIGAGSGEVPGLSGPLPSLIEHGNSECGWAMSSAPVPEHLSPRSALFHSLYPFTHSGRVNGMDCSVRKPLLLTTGSDHSMRLWNIHTGRLLMCQFFALEPGAVALHPDGLTAVVCFPDKVRVMSVLWSSFRERRVINLRNASDVFFSKGGQLLAVVHNNLVDIINANTYELQGQLRGHPQRIKDFQWCSTTAYPTDNRVMTCSPDGMILDWSVTDMRKQTEHSDRRYQYVAIASDDRSVWAVAAPTPATALDVSWKVLLREIDRQSLSTIHASPGIAGAAPGGGGVMSSSAGGPSGGASALGNSVGDYEFTETALTRIVVAPHQRVLIGGAEDGSLKAMTFPLLAGIQEAPIAAHAQQVTHMALSFDETMLFTAGADGSVIMWEVFSEKDKGKPAGTVAQHHDPASRRNMSSTEEVLVTRQEIEEQNIEIDSLRQQIERLKTEMESDEKRRAHEQGTRTRERVEELQQEAMSLSAEYEALKHAKADQERAFLDAKEEKTRDASHIQQNLETQRQQEVDALTEECSALQHRLETTKTAGAAAVNALRVSLAQACAEDEAHFQDVLRQRAEAVRKLQRQLEQSKESNSVTLHQLELDTDAESQAVLQKQRAALQEVRERFLHLKGEGAVMRKNAMRLEREIEIRTNELQLLDGAKVALQNQLADLTQQVAQLHQDIDERDSVTEKKEKVIYNLKKHNQELEKHKYVLDHQIRELKGQIEPKQREIIELNQETKQQNAMLEQQHASNLTLRQSTEDLKRDIAEKQRTLQARIRELQGLETYRSRAERDIGELAHQLQHPATLAAAVEQLYKVHVEPRDVEQIAPADPNVKHELQSQLEYLSTSVDALRRKLKSDQQRHKEEVSAMMTENLSLIREIHSLRVEMDNLRARVAAESVSKQHQQHHQRRRRTGGARAERSAGLTSAERSSTADVCVTDTLGTISADNVGQSTQLLSSELESTRGGSGTRRRGGRSSSAGSRPSTSLPEIETNSRELRMLRAYIEKLELALAERPASAAVAKAHLRLPPVDPFSIPR</sequence>
<feature type="region of interest" description="Disordered" evidence="6">
    <location>
        <begin position="1498"/>
        <end position="1533"/>
    </location>
</feature>
<accession>A0A836IN18</accession>
<evidence type="ECO:0008006" key="9">
    <source>
        <dbReference type="Google" id="ProtNLM"/>
    </source>
</evidence>
<feature type="region of interest" description="Disordered" evidence="6">
    <location>
        <begin position="939"/>
        <end position="961"/>
    </location>
</feature>
<protein>
    <recommendedName>
        <fullName evidence="9">Guanine nucleotide-binding protein subunit beta-like protein</fullName>
    </recommendedName>
</protein>
<dbReference type="PROSITE" id="PS50082">
    <property type="entry name" value="WD_REPEATS_2"/>
    <property type="match status" value="2"/>
</dbReference>
<comment type="caution">
    <text evidence="7">The sequence shown here is derived from an EMBL/GenBank/DDBJ whole genome shotgun (WGS) entry which is preliminary data.</text>
</comment>
<keyword evidence="8" id="KW-1185">Reference proteome</keyword>
<dbReference type="GO" id="GO:0005840">
    <property type="term" value="C:ribosome"/>
    <property type="evidence" value="ECO:0007669"/>
    <property type="project" value="UniProtKB-KW"/>
</dbReference>
<feature type="compositionally biased region" description="Basic residues" evidence="6">
    <location>
        <begin position="1443"/>
        <end position="1454"/>
    </location>
</feature>
<dbReference type="PROSITE" id="PS50294">
    <property type="entry name" value="WD_REPEATS_REGION"/>
    <property type="match status" value="1"/>
</dbReference>
<dbReference type="SUPFAM" id="SSF50998">
    <property type="entry name" value="Quinoprotein alcohol dehydrogenase-like"/>
    <property type="match status" value="1"/>
</dbReference>
<dbReference type="InterPro" id="IPR011044">
    <property type="entry name" value="Quino_amine_DH_bsu"/>
</dbReference>
<evidence type="ECO:0000256" key="3">
    <source>
        <dbReference type="ARBA" id="ARBA00022980"/>
    </source>
</evidence>
<proteinExistence type="predicted"/>
<evidence type="ECO:0000313" key="8">
    <source>
        <dbReference type="Proteomes" id="UP000674318"/>
    </source>
</evidence>
<keyword evidence="2" id="KW-0677">Repeat</keyword>
<feature type="repeat" description="WD" evidence="4">
    <location>
        <begin position="599"/>
        <end position="640"/>
    </location>
</feature>
<feature type="compositionally biased region" description="Polar residues" evidence="6">
    <location>
        <begin position="1463"/>
        <end position="1472"/>
    </location>
</feature>
<dbReference type="KEGG" id="phet:94289476"/>
<keyword evidence="5" id="KW-0175">Coiled coil</keyword>
<dbReference type="Pfam" id="PF00400">
    <property type="entry name" value="WD40"/>
    <property type="match status" value="2"/>
</dbReference>
<feature type="region of interest" description="Disordered" evidence="6">
    <location>
        <begin position="156"/>
        <end position="182"/>
    </location>
</feature>
<feature type="compositionally biased region" description="Polar residues" evidence="6">
    <location>
        <begin position="419"/>
        <end position="437"/>
    </location>
</feature>
<dbReference type="OrthoDB" id="10251741at2759"/>
<evidence type="ECO:0000256" key="5">
    <source>
        <dbReference type="SAM" id="Coils"/>
    </source>
</evidence>
<dbReference type="PROSITE" id="PS00678">
    <property type="entry name" value="WD_REPEATS_1"/>
    <property type="match status" value="2"/>
</dbReference>
<reference evidence="7 8" key="1">
    <citation type="submission" date="2021-02" db="EMBL/GenBank/DDBJ databases">
        <title>Porcisia hertigi Genome sequencing and assembly.</title>
        <authorList>
            <person name="Almutairi H."/>
            <person name="Gatherer D."/>
        </authorList>
    </citation>
    <scope>NUCLEOTIDE SEQUENCE [LARGE SCALE GENOMIC DNA]</scope>
    <source>
        <strain evidence="7 8">C119</strain>
    </source>
</reference>
<keyword evidence="3" id="KW-0687">Ribonucleoprotein</keyword>
<feature type="compositionally biased region" description="Low complexity" evidence="6">
    <location>
        <begin position="1515"/>
        <end position="1526"/>
    </location>
</feature>
<dbReference type="InterPro" id="IPR052993">
    <property type="entry name" value="CFA-57"/>
</dbReference>
<dbReference type="GeneID" id="94289476"/>
<feature type="coiled-coil region" evidence="5">
    <location>
        <begin position="1193"/>
        <end position="1220"/>
    </location>
</feature>
<keyword evidence="3" id="KW-0689">Ribosomal protein</keyword>
<evidence type="ECO:0000256" key="2">
    <source>
        <dbReference type="ARBA" id="ARBA00022737"/>
    </source>
</evidence>
<evidence type="ECO:0000256" key="1">
    <source>
        <dbReference type="ARBA" id="ARBA00022574"/>
    </source>
</evidence>
<keyword evidence="1 4" id="KW-0853">WD repeat</keyword>
<name>A0A836IN18_9TRYP</name>
<feature type="coiled-coil region" evidence="5">
    <location>
        <begin position="1374"/>
        <end position="1433"/>
    </location>
</feature>
<gene>
    <name evidence="7" type="ORF">JKF63_03396</name>
</gene>
<dbReference type="Gene3D" id="2.130.10.10">
    <property type="entry name" value="YVTN repeat-like/Quinoprotein amine dehydrogenase"/>
    <property type="match status" value="3"/>
</dbReference>
<feature type="region of interest" description="Disordered" evidence="6">
    <location>
        <begin position="419"/>
        <end position="440"/>
    </location>
</feature>
<dbReference type="InterPro" id="IPR019775">
    <property type="entry name" value="WD40_repeat_CS"/>
</dbReference>
<dbReference type="PANTHER" id="PTHR32215:SF0">
    <property type="entry name" value="CILIA- AND FLAGELLA-ASSOCIATED PROTEIN 57"/>
    <property type="match status" value="1"/>
</dbReference>
<feature type="repeat" description="WD" evidence="4">
    <location>
        <begin position="899"/>
        <end position="932"/>
    </location>
</feature>
<dbReference type="Proteomes" id="UP000674318">
    <property type="component" value="Unassembled WGS sequence"/>
</dbReference>
<dbReference type="InterPro" id="IPR015943">
    <property type="entry name" value="WD40/YVTN_repeat-like_dom_sf"/>
</dbReference>
<feature type="coiled-coil region" evidence="5">
    <location>
        <begin position="1256"/>
        <end position="1287"/>
    </location>
</feature>
<dbReference type="SMART" id="SM00320">
    <property type="entry name" value="WD40"/>
    <property type="match status" value="3"/>
</dbReference>
<evidence type="ECO:0000256" key="6">
    <source>
        <dbReference type="SAM" id="MobiDB-lite"/>
    </source>
</evidence>